<reference evidence="4 5" key="1">
    <citation type="journal article" date="2021" name="Genome Biol. Evol.">
        <title>Complete Genome Sequencing of a Novel Gloeobacter Species from a Waterfall Cave in Mexico.</title>
        <authorList>
            <person name="Saw J.H."/>
            <person name="Cardona T."/>
            <person name="Montejano G."/>
        </authorList>
    </citation>
    <scope>NUCLEOTIDE SEQUENCE [LARGE SCALE GENOMIC DNA]</scope>
    <source>
        <strain evidence="4">MG652769</strain>
    </source>
</reference>
<name>A0ABY3PJ97_9CYAN</name>
<keyword evidence="5" id="KW-1185">Reference proteome</keyword>
<feature type="domain" description="Bacterial sugar transferase" evidence="3">
    <location>
        <begin position="20"/>
        <end position="213"/>
    </location>
</feature>
<dbReference type="PANTHER" id="PTHR30576">
    <property type="entry name" value="COLANIC BIOSYNTHESIS UDP-GLUCOSE LIPID CARRIER TRANSFERASE"/>
    <property type="match status" value="1"/>
</dbReference>
<keyword evidence="2" id="KW-0812">Transmembrane</keyword>
<comment type="similarity">
    <text evidence="1">Belongs to the bacterial sugar transferase family.</text>
</comment>
<accession>A0ABY3PJ97</accession>
<evidence type="ECO:0000256" key="2">
    <source>
        <dbReference type="SAM" id="Phobius"/>
    </source>
</evidence>
<organism evidence="4 5">
    <name type="scientific">Gloeobacter morelensis MG652769</name>
    <dbReference type="NCBI Taxonomy" id="2781736"/>
    <lineage>
        <taxon>Bacteria</taxon>
        <taxon>Bacillati</taxon>
        <taxon>Cyanobacteriota</taxon>
        <taxon>Cyanophyceae</taxon>
        <taxon>Gloeobacterales</taxon>
        <taxon>Gloeobacteraceae</taxon>
        <taxon>Gloeobacter</taxon>
        <taxon>Gloeobacter morelensis</taxon>
    </lineage>
</organism>
<keyword evidence="4" id="KW-0808">Transferase</keyword>
<dbReference type="Pfam" id="PF02397">
    <property type="entry name" value="Bac_transf"/>
    <property type="match status" value="1"/>
</dbReference>
<sequence>MEILTRKSEVRGFALPLANKRLLDTLAALVGLVLLAPVFACIAMAIRLDSPGPVFFRQGRRGLGGRTFRVWKFRTMVIDAEAQLSRLEQFNESEGGVLFKMKDDPRVTRLGHFLRRTSLDELPQLLNVLAGEMSLVGPRPLQERDCRKAGAGFDSERLALRQSVRPGITGLWQVRGRSELNFEQMLQLDLEYIDNWCLSQDLAILWQTVVVVLAKKGAY</sequence>
<dbReference type="PANTHER" id="PTHR30576:SF23">
    <property type="entry name" value="GLUCOSYLTRANSFERASE"/>
    <property type="match status" value="1"/>
</dbReference>
<dbReference type="Proteomes" id="UP001054846">
    <property type="component" value="Chromosome"/>
</dbReference>
<dbReference type="RefSeq" id="WP_230840781.1">
    <property type="nucleotide sequence ID" value="NZ_CP063845.1"/>
</dbReference>
<dbReference type="GO" id="GO:0016740">
    <property type="term" value="F:transferase activity"/>
    <property type="evidence" value="ECO:0007669"/>
    <property type="project" value="UniProtKB-KW"/>
</dbReference>
<evidence type="ECO:0000313" key="4">
    <source>
        <dbReference type="EMBL" id="UFP93727.1"/>
    </source>
</evidence>
<keyword evidence="2" id="KW-1133">Transmembrane helix</keyword>
<keyword evidence="2" id="KW-0472">Membrane</keyword>
<protein>
    <submittedName>
        <fullName evidence="4">Sugar transferase</fullName>
    </submittedName>
</protein>
<feature type="transmembrane region" description="Helical" evidence="2">
    <location>
        <begin position="26"/>
        <end position="48"/>
    </location>
</feature>
<proteinExistence type="inferred from homology"/>
<evidence type="ECO:0000259" key="3">
    <source>
        <dbReference type="Pfam" id="PF02397"/>
    </source>
</evidence>
<gene>
    <name evidence="4" type="ORF">ISF26_18375</name>
</gene>
<evidence type="ECO:0000256" key="1">
    <source>
        <dbReference type="ARBA" id="ARBA00006464"/>
    </source>
</evidence>
<evidence type="ECO:0000313" key="5">
    <source>
        <dbReference type="Proteomes" id="UP001054846"/>
    </source>
</evidence>
<dbReference type="InterPro" id="IPR003362">
    <property type="entry name" value="Bact_transf"/>
</dbReference>
<dbReference type="EMBL" id="CP063845">
    <property type="protein sequence ID" value="UFP93727.1"/>
    <property type="molecule type" value="Genomic_DNA"/>
</dbReference>